<evidence type="ECO:0000313" key="8">
    <source>
        <dbReference type="Proteomes" id="UP000593915"/>
    </source>
</evidence>
<dbReference type="GO" id="GO:0005524">
    <property type="term" value="F:ATP binding"/>
    <property type="evidence" value="ECO:0007669"/>
    <property type="project" value="UniProtKB-KW"/>
</dbReference>
<dbReference type="EC" id="2.7.7.61" evidence="7"/>
<keyword evidence="5" id="KW-0067">ATP-binding</keyword>
<dbReference type="GO" id="GO:0016829">
    <property type="term" value="F:lyase activity"/>
    <property type="evidence" value="ECO:0007669"/>
    <property type="project" value="UniProtKB-KW"/>
</dbReference>
<keyword evidence="4" id="KW-0547">Nucleotide-binding</keyword>
<dbReference type="PANTHER" id="PTHR30201:SF2">
    <property type="entry name" value="2-(5''-TRIPHOSPHORIBOSYL)-3'-DEPHOSPHOCOENZYME-A SYNTHASE"/>
    <property type="match status" value="1"/>
</dbReference>
<evidence type="ECO:0000313" key="7">
    <source>
        <dbReference type="EMBL" id="QOW59832.1"/>
    </source>
</evidence>
<dbReference type="GO" id="GO:0046917">
    <property type="term" value="F:triphosphoribosyl-dephospho-CoA synthase activity"/>
    <property type="evidence" value="ECO:0007669"/>
    <property type="project" value="UniProtKB-EC"/>
</dbReference>
<dbReference type="GO" id="GO:0050519">
    <property type="term" value="F:holo-citrate lyase synthase activity"/>
    <property type="evidence" value="ECO:0007669"/>
    <property type="project" value="UniProtKB-EC"/>
</dbReference>
<gene>
    <name evidence="7" type="primary">citX</name>
    <name evidence="7" type="ORF">IFE08_08105</name>
</gene>
<sequence length="447" mass="50809">MENKYPLLEAREKTDGFEKKLLKDFPESTLVVIRANIPGEKKGCIESCLIVYKIFSECEKKVKPLKIFHSYTNEEGLIFFLIVKTNPYLLKNLTVQIEEEHFLGRLADIDVLTSDKLFSRADLKISGRDITLRKCFLCGEPAAFCARSLRHSKNEIINFINKKVYFDFLKGSLTDKLANFTEAAMLTELCRIYGFGCVTANGKGSHSDMDFLLMLKCIPLAGNAVRNLTLKECASFSELRNYGKKTELELFNLTNGVNTYKGAFFLLLILNACVYRLIHRGKSFNYLSEEIKKISREVKKDFELKNCSEVSLNTFLTVGDFGIRGEVLSGLDFYFKTLLPMLKDALNTDYGKTGLNVEPKITVEKIVLKLISETCDTTVIKRKGYEKLKELQKKAKAVLSSPESVFDLQCARLSSWCEKENISTGGSADRLIVLYNLFLLEKFFAYL</sequence>
<dbReference type="NCBIfam" id="TIGR03124">
    <property type="entry name" value="citrate_citX"/>
    <property type="match status" value="1"/>
</dbReference>
<accession>A0A7S6WMJ7</accession>
<dbReference type="InterPro" id="IPR005551">
    <property type="entry name" value="CitX"/>
</dbReference>
<dbReference type="PANTHER" id="PTHR30201">
    <property type="entry name" value="TRIPHOSPHORIBOSYL-DEPHOSPHO-COA SYNTHASE"/>
    <property type="match status" value="1"/>
</dbReference>
<protein>
    <submittedName>
        <fullName evidence="7">Citrate lyase holo-[acyl-carrier protein] synthase</fullName>
        <ecNumber evidence="7">2.7.7.61</ecNumber>
    </submittedName>
</protein>
<evidence type="ECO:0000256" key="5">
    <source>
        <dbReference type="ARBA" id="ARBA00022840"/>
    </source>
</evidence>
<evidence type="ECO:0000256" key="6">
    <source>
        <dbReference type="ARBA" id="ARBA00048574"/>
    </source>
</evidence>
<dbReference type="EMBL" id="CP061839">
    <property type="protein sequence ID" value="QOW59832.1"/>
    <property type="molecule type" value="Genomic_DNA"/>
</dbReference>
<comment type="catalytic activity">
    <reaction evidence="1">
        <text>3'-dephospho-CoA + ATP = 2'-(5''-triphospho-alpha-D-ribosyl)-3'-dephospho-CoA + adenine</text>
        <dbReference type="Rhea" id="RHEA:15117"/>
        <dbReference type="ChEBI" id="CHEBI:16708"/>
        <dbReference type="ChEBI" id="CHEBI:30616"/>
        <dbReference type="ChEBI" id="CHEBI:57328"/>
        <dbReference type="ChEBI" id="CHEBI:61378"/>
        <dbReference type="EC" id="2.4.2.52"/>
    </reaction>
</comment>
<keyword evidence="3 7" id="KW-0548">Nucleotidyltransferase</keyword>
<evidence type="ECO:0000256" key="4">
    <source>
        <dbReference type="ARBA" id="ARBA00022741"/>
    </source>
</evidence>
<dbReference type="Gene3D" id="1.10.4200.10">
    <property type="entry name" value="Triphosphoribosyl-dephospho-CoA protein"/>
    <property type="match status" value="1"/>
</dbReference>
<evidence type="ECO:0000256" key="1">
    <source>
        <dbReference type="ARBA" id="ARBA00001210"/>
    </source>
</evidence>
<dbReference type="Proteomes" id="UP000593915">
    <property type="component" value="Chromosome"/>
</dbReference>
<dbReference type="AlphaFoldDB" id="A0A7S6WMJ7"/>
<organism evidence="7 8">
    <name type="scientific">Treponema pedis</name>
    <dbReference type="NCBI Taxonomy" id="409322"/>
    <lineage>
        <taxon>Bacteria</taxon>
        <taxon>Pseudomonadati</taxon>
        <taxon>Spirochaetota</taxon>
        <taxon>Spirochaetia</taxon>
        <taxon>Spirochaetales</taxon>
        <taxon>Treponemataceae</taxon>
        <taxon>Treponema</taxon>
    </lineage>
</organism>
<comment type="catalytic activity">
    <reaction evidence="6">
        <text>apo-[citrate lyase ACP] + 2'-(5''-triphospho-alpha-D-ribosyl)-3'-dephospho-CoA = holo-[citrate lyase ACP] + diphosphate</text>
        <dbReference type="Rhea" id="RHEA:16333"/>
        <dbReference type="Rhea" id="RHEA-COMP:10157"/>
        <dbReference type="Rhea" id="RHEA-COMP:10158"/>
        <dbReference type="ChEBI" id="CHEBI:29999"/>
        <dbReference type="ChEBI" id="CHEBI:33019"/>
        <dbReference type="ChEBI" id="CHEBI:61378"/>
        <dbReference type="ChEBI" id="CHEBI:82683"/>
        <dbReference type="EC" id="2.7.7.61"/>
    </reaction>
</comment>
<dbReference type="InterPro" id="IPR002736">
    <property type="entry name" value="CitG"/>
</dbReference>
<keyword evidence="2 7" id="KW-0808">Transferase</keyword>
<reference evidence="7 8" key="1">
    <citation type="submission" date="2020-09" db="EMBL/GenBank/DDBJ databases">
        <title>Characterization of Treponema spp. from bovine digital dermatitis in Korea.</title>
        <authorList>
            <person name="Espiritu H.M."/>
            <person name="Cho Y.I."/>
            <person name="Mamuad L."/>
        </authorList>
    </citation>
    <scope>NUCLEOTIDE SEQUENCE [LARGE SCALE GENOMIC DNA]</scope>
    <source>
        <strain evidence="7 8">KS1</strain>
    </source>
</reference>
<evidence type="ECO:0000256" key="3">
    <source>
        <dbReference type="ARBA" id="ARBA00022695"/>
    </source>
</evidence>
<dbReference type="RefSeq" id="WP_194075474.1">
    <property type="nucleotide sequence ID" value="NZ_CP061839.1"/>
</dbReference>
<dbReference type="GO" id="GO:0051191">
    <property type="term" value="P:prosthetic group biosynthetic process"/>
    <property type="evidence" value="ECO:0007669"/>
    <property type="project" value="InterPro"/>
</dbReference>
<dbReference type="Pfam" id="PF01874">
    <property type="entry name" value="CitG"/>
    <property type="match status" value="1"/>
</dbReference>
<name>A0A7S6WMJ7_9SPIR</name>
<keyword evidence="7" id="KW-0456">Lyase</keyword>
<proteinExistence type="predicted"/>
<evidence type="ECO:0000256" key="2">
    <source>
        <dbReference type="ARBA" id="ARBA00022679"/>
    </source>
</evidence>
<dbReference type="Pfam" id="PF03802">
    <property type="entry name" value="CitX"/>
    <property type="match status" value="1"/>
</dbReference>